<dbReference type="PATRIC" id="fig|43658.6.peg.4865"/>
<dbReference type="Pfam" id="PF14485">
    <property type="entry name" value="DUF4431"/>
    <property type="match status" value="1"/>
</dbReference>
<dbReference type="InterPro" id="IPR027826">
    <property type="entry name" value="DUF4431"/>
</dbReference>
<dbReference type="EMBL" id="LFZX01000006">
    <property type="protein sequence ID" value="KNC68941.1"/>
    <property type="molecule type" value="Genomic_DNA"/>
</dbReference>
<evidence type="ECO:0000313" key="2">
    <source>
        <dbReference type="EMBL" id="KNC68941.1"/>
    </source>
</evidence>
<name>A0A0L0EWX8_9GAMM</name>
<dbReference type="Proteomes" id="UP000036850">
    <property type="component" value="Unassembled WGS sequence"/>
</dbReference>
<accession>A0A0L0EWX8</accession>
<sequence length="117" mass="13072">MKYLALVIALVSFDTFSSMPTNGEKVTISGIIVLSEVLVEDKLIKFKTIKLEQKQCFKADGVISDKEQCLGTLQLVTPNTISLSLGQRYSLIGDAFHWHTAHHHTKVLFIVRSAKKL</sequence>
<feature type="domain" description="DUF4431" evidence="1">
    <location>
        <begin position="73"/>
        <end position="111"/>
    </location>
</feature>
<organism evidence="2 3">
    <name type="scientific">Pseudoalteromonas rubra</name>
    <dbReference type="NCBI Taxonomy" id="43658"/>
    <lineage>
        <taxon>Bacteria</taxon>
        <taxon>Pseudomonadati</taxon>
        <taxon>Pseudomonadota</taxon>
        <taxon>Gammaproteobacteria</taxon>
        <taxon>Alteromonadales</taxon>
        <taxon>Pseudoalteromonadaceae</taxon>
        <taxon>Pseudoalteromonas</taxon>
    </lineage>
</organism>
<protein>
    <recommendedName>
        <fullName evidence="1">DUF4431 domain-containing protein</fullName>
    </recommendedName>
</protein>
<comment type="caution">
    <text evidence="2">The sequence shown here is derived from an EMBL/GenBank/DDBJ whole genome shotgun (WGS) entry which is preliminary data.</text>
</comment>
<reference evidence="3" key="1">
    <citation type="submission" date="2015-07" db="EMBL/GenBank/DDBJ databases">
        <title>Draft genome sequence of a Pseudoalteromonas rubra strain, OCN096, isolated from Kaneohe Bay, Oahu, Hawaii.</title>
        <authorList>
            <person name="Beurmann S."/>
            <person name="Ushijima B."/>
            <person name="Belcaid M."/>
            <person name="Callahan S.M."/>
            <person name="Aeby G.S."/>
        </authorList>
    </citation>
    <scope>NUCLEOTIDE SEQUENCE [LARGE SCALE GENOMIC DNA]</scope>
    <source>
        <strain evidence="3">OCN096</strain>
    </source>
</reference>
<gene>
    <name evidence="2" type="ORF">AC626_01525</name>
</gene>
<evidence type="ECO:0000259" key="1">
    <source>
        <dbReference type="Pfam" id="PF14485"/>
    </source>
</evidence>
<dbReference type="OrthoDB" id="6309574at2"/>
<dbReference type="AlphaFoldDB" id="A0A0L0EWX8"/>
<evidence type="ECO:0000313" key="3">
    <source>
        <dbReference type="Proteomes" id="UP000036850"/>
    </source>
</evidence>
<proteinExistence type="predicted"/>